<evidence type="ECO:0000256" key="1">
    <source>
        <dbReference type="ARBA" id="ARBA00000185"/>
    </source>
</evidence>
<evidence type="ECO:0000256" key="11">
    <source>
        <dbReference type="RuleBase" id="RU362094"/>
    </source>
</evidence>
<reference evidence="14 15" key="1">
    <citation type="journal article" date="2018" name="Plant J.">
        <title>Genome sequences of Chlorella sorokiniana UTEX 1602 and Micractinium conductrix SAG 241.80: implications to maltose excretion by a green alga.</title>
        <authorList>
            <person name="Arriola M.B."/>
            <person name="Velmurugan N."/>
            <person name="Zhang Y."/>
            <person name="Plunkett M.H."/>
            <person name="Hondzo H."/>
            <person name="Barney B.M."/>
        </authorList>
    </citation>
    <scope>NUCLEOTIDE SEQUENCE [LARGE SCALE GENOMIC DNA]</scope>
    <source>
        <strain evidence="15">UTEX 1602</strain>
    </source>
</reference>
<dbReference type="PRINTS" id="PR00418">
    <property type="entry name" value="TPI2FAMILY"/>
</dbReference>
<dbReference type="GO" id="GO:0046872">
    <property type="term" value="F:metal ion binding"/>
    <property type="evidence" value="ECO:0007669"/>
    <property type="project" value="UniProtKB-KW"/>
</dbReference>
<dbReference type="PRINTS" id="PR01159">
    <property type="entry name" value="DNAGYRASEB"/>
</dbReference>
<evidence type="ECO:0000259" key="13">
    <source>
        <dbReference type="PROSITE" id="PS50880"/>
    </source>
</evidence>
<comment type="catalytic activity">
    <reaction evidence="1 11">
        <text>ATP-dependent breakage, passage and rejoining of double-stranded DNA.</text>
        <dbReference type="EC" id="5.6.2.2"/>
    </reaction>
</comment>
<evidence type="ECO:0000256" key="6">
    <source>
        <dbReference type="ARBA" id="ARBA00022840"/>
    </source>
</evidence>
<dbReference type="EC" id="5.6.2.2" evidence="11"/>
<evidence type="ECO:0000313" key="14">
    <source>
        <dbReference type="EMBL" id="PRW39387.1"/>
    </source>
</evidence>
<evidence type="ECO:0000256" key="4">
    <source>
        <dbReference type="ARBA" id="ARBA00022723"/>
    </source>
</evidence>
<comment type="similarity">
    <text evidence="11">Belongs to the type II topoisomerase family.</text>
</comment>
<dbReference type="Gene3D" id="3.30.565.10">
    <property type="entry name" value="Histidine kinase-like ATPase, C-terminal domain"/>
    <property type="match status" value="1"/>
</dbReference>
<dbReference type="InterPro" id="IPR001241">
    <property type="entry name" value="Topo_IIA"/>
</dbReference>
<dbReference type="InterPro" id="IPR002288">
    <property type="entry name" value="DNA_gyrase_B_C"/>
</dbReference>
<dbReference type="Gene3D" id="3.30.230.10">
    <property type="match status" value="2"/>
</dbReference>
<dbReference type="FunFam" id="3.40.50.670:FF:000002">
    <property type="entry name" value="DNA gyrase subunit B"/>
    <property type="match status" value="1"/>
</dbReference>
<keyword evidence="5 11" id="KW-0547">Nucleotide-binding</keyword>
<evidence type="ECO:0000256" key="8">
    <source>
        <dbReference type="ARBA" id="ARBA00023029"/>
    </source>
</evidence>
<dbReference type="InterPro" id="IPR014721">
    <property type="entry name" value="Ribsml_uS5_D2-typ_fold_subgr"/>
</dbReference>
<dbReference type="PANTHER" id="PTHR45866">
    <property type="entry name" value="DNA GYRASE/TOPOISOMERASE SUBUNIT B"/>
    <property type="match status" value="1"/>
</dbReference>
<keyword evidence="15" id="KW-1185">Reference proteome</keyword>
<dbReference type="PROSITE" id="PS50880">
    <property type="entry name" value="TOPRIM"/>
    <property type="match status" value="1"/>
</dbReference>
<comment type="function">
    <text evidence="11">Control of topological states of DNA by transient breakage and subsequent rejoining of DNA strands. Topoisomerase II makes double-strand breaks.</text>
</comment>
<dbReference type="SMART" id="SM00387">
    <property type="entry name" value="HATPase_c"/>
    <property type="match status" value="1"/>
</dbReference>
<evidence type="ECO:0000256" key="5">
    <source>
        <dbReference type="ARBA" id="ARBA00022741"/>
    </source>
</evidence>
<dbReference type="AlphaFoldDB" id="A0A2P6TJI0"/>
<dbReference type="InterPro" id="IPR036890">
    <property type="entry name" value="HATPase_C_sf"/>
</dbReference>
<keyword evidence="9 11" id="KW-0238">DNA-binding</keyword>
<feature type="compositionally biased region" description="Low complexity" evidence="12">
    <location>
        <begin position="301"/>
        <end position="320"/>
    </location>
</feature>
<dbReference type="Pfam" id="PF01751">
    <property type="entry name" value="Toprim"/>
    <property type="match status" value="1"/>
</dbReference>
<keyword evidence="8 11" id="KW-0799">Topoisomerase</keyword>
<dbReference type="InterPro" id="IPR006171">
    <property type="entry name" value="TOPRIM_dom"/>
</dbReference>
<evidence type="ECO:0000256" key="12">
    <source>
        <dbReference type="SAM" id="MobiDB-lite"/>
    </source>
</evidence>
<dbReference type="SUPFAM" id="SSF56719">
    <property type="entry name" value="Type II DNA topoisomerase"/>
    <property type="match status" value="1"/>
</dbReference>
<dbReference type="SUPFAM" id="SSF55874">
    <property type="entry name" value="ATPase domain of HSP90 chaperone/DNA topoisomerase II/histidine kinase"/>
    <property type="match status" value="1"/>
</dbReference>
<evidence type="ECO:0000256" key="9">
    <source>
        <dbReference type="ARBA" id="ARBA00023125"/>
    </source>
</evidence>
<dbReference type="Pfam" id="PF00204">
    <property type="entry name" value="DNA_gyraseB"/>
    <property type="match status" value="2"/>
</dbReference>
<dbReference type="GO" id="GO:0006265">
    <property type="term" value="P:DNA topological change"/>
    <property type="evidence" value="ECO:0007669"/>
    <property type="project" value="UniProtKB-UniRule"/>
</dbReference>
<dbReference type="InterPro" id="IPR013506">
    <property type="entry name" value="Topo_IIA_bsu_dom2"/>
</dbReference>
<keyword evidence="6 11" id="KW-0067">ATP-binding</keyword>
<comment type="subunit">
    <text evidence="11">Homodimer.</text>
</comment>
<dbReference type="STRING" id="3076.A0A2P6TJI0"/>
<dbReference type="PANTHER" id="PTHR45866:SF1">
    <property type="entry name" value="DNA GYRASE SUBUNIT B, MITOCHONDRIAL"/>
    <property type="match status" value="1"/>
</dbReference>
<dbReference type="PROSITE" id="PS00177">
    <property type="entry name" value="TOPOISOMERASE_II"/>
    <property type="match status" value="1"/>
</dbReference>
<feature type="domain" description="Toprim" evidence="13">
    <location>
        <begin position="605"/>
        <end position="718"/>
    </location>
</feature>
<dbReference type="SMART" id="SM00433">
    <property type="entry name" value="TOP2c"/>
    <property type="match status" value="1"/>
</dbReference>
<dbReference type="CDD" id="cd00822">
    <property type="entry name" value="TopoII_Trans_DNA_gyrase"/>
    <property type="match status" value="1"/>
</dbReference>
<dbReference type="GO" id="GO:0003918">
    <property type="term" value="F:DNA topoisomerase type II (double strand cut, ATP-hydrolyzing) activity"/>
    <property type="evidence" value="ECO:0007669"/>
    <property type="project" value="UniProtKB-UniRule"/>
</dbReference>
<sequence length="821" mass="87011">MRACIVRAARAARQCARLASSPLQPAAATSSVALRSSQLLIARGEPQQGRRLSTAAAAASRSPAASAAAAEVAEPAAAEASTSYGAQQIQVLQGLEPVRKRPGMYIGSTGQRGLHHLVYEILDNAIDEVQAGFATEVYVELDLTSGWVTISDNGRGIPTDIHPATGKSALETVLTVLHAGGKFGGDSSGYAVSGGLHGVGVSVVNALSNQLEVTVWRGSKQFSQSFSRGVAQGPLQEAAAAPAANGRQPRNGTQVRFIYDDTIFSKTATFDPDTIRSRLRELAFLNSRATIFFRVLDGKSGKAASSSSSNGSSGGSSAAASGKAAAASSSSSSSGGSAAAALAAEAAATLSPAAAQAAADGWEVLHFAGGLAEYVRYLNRDKAAIHEPICFSKQVNGFTVEVALQWCSDAFSDTIIGFVNSIKTVDGGTHIDGAKAALTRTVNSLARKLKVLKEGDANLAGDYIREGLGAVVSVKVPNPEFEGQTKAHPIFNINNLLAKPVTQLSCSLCCPPQVPNPEFEGQTKTRLGNPEVRKVVEGVVGAEASEALEMDPTTLNTVLAKAMQAFKAAEAAKKARELVRRKSVLTKSTLPGKLADCASTNRDECEIFLVEGDSAGGSTKQARDRRTQAVLPLRGKILNVERQDDAKLYKSSEISNLIVGLGLGLKGEDLGALRYGKIIILTDADVDGAHIRTLLLTFLFRYQRQLFEQGYVYVGVPPLYKLEVGRKAQYCYTEEELKAATAQLTPGSYHVQRFKGLGEMMPEQLWQTTLNPATRTLRKLTIEDAAEASHMFALLMGDKVGPRRELIERHGSRLALEELDI</sequence>
<gene>
    <name evidence="14" type="ORF">C2E21_7085</name>
</gene>
<dbReference type="InterPro" id="IPR013759">
    <property type="entry name" value="Topo_IIA_B_C"/>
</dbReference>
<dbReference type="CDD" id="cd16928">
    <property type="entry name" value="HATPase_GyrB-like"/>
    <property type="match status" value="1"/>
</dbReference>
<dbReference type="Pfam" id="PF00986">
    <property type="entry name" value="DNA_gyraseB_C"/>
    <property type="match status" value="1"/>
</dbReference>
<dbReference type="Proteomes" id="UP000239899">
    <property type="component" value="Unassembled WGS sequence"/>
</dbReference>
<keyword evidence="4" id="KW-0479">Metal-binding</keyword>
<dbReference type="InterPro" id="IPR013760">
    <property type="entry name" value="Topo_IIA-like_dom_sf"/>
</dbReference>
<dbReference type="Gene3D" id="3.40.50.670">
    <property type="match status" value="1"/>
</dbReference>
<evidence type="ECO:0000256" key="7">
    <source>
        <dbReference type="ARBA" id="ARBA00022842"/>
    </source>
</evidence>
<organism evidence="14 15">
    <name type="scientific">Chlorella sorokiniana</name>
    <name type="common">Freshwater green alga</name>
    <dbReference type="NCBI Taxonomy" id="3076"/>
    <lineage>
        <taxon>Eukaryota</taxon>
        <taxon>Viridiplantae</taxon>
        <taxon>Chlorophyta</taxon>
        <taxon>core chlorophytes</taxon>
        <taxon>Trebouxiophyceae</taxon>
        <taxon>Chlorellales</taxon>
        <taxon>Chlorellaceae</taxon>
        <taxon>Chlorella clade</taxon>
        <taxon>Chlorella</taxon>
    </lineage>
</organism>
<evidence type="ECO:0000256" key="2">
    <source>
        <dbReference type="ARBA" id="ARBA00001946"/>
    </source>
</evidence>
<comment type="caution">
    <text evidence="14">The sequence shown here is derived from an EMBL/GenBank/DDBJ whole genome shotgun (WGS) entry which is preliminary data.</text>
</comment>
<name>A0A2P6TJI0_CHLSO</name>
<comment type="similarity">
    <text evidence="3">Belongs to the type II topoisomerase GyrB family.</text>
</comment>
<dbReference type="InterPro" id="IPR003594">
    <property type="entry name" value="HATPase_dom"/>
</dbReference>
<evidence type="ECO:0000313" key="15">
    <source>
        <dbReference type="Proteomes" id="UP000239899"/>
    </source>
</evidence>
<protein>
    <recommendedName>
        <fullName evidence="11">DNA topoisomerase 2</fullName>
        <ecNumber evidence="11">5.6.2.2</ecNumber>
    </recommendedName>
</protein>
<keyword evidence="10 11" id="KW-0413">Isomerase</keyword>
<comment type="cofactor">
    <cofactor evidence="2">
        <name>Mg(2+)</name>
        <dbReference type="ChEBI" id="CHEBI:18420"/>
    </cofactor>
</comment>
<keyword evidence="7" id="KW-0460">Magnesium</keyword>
<dbReference type="InterPro" id="IPR000565">
    <property type="entry name" value="Topo_IIA_B"/>
</dbReference>
<evidence type="ECO:0000256" key="10">
    <source>
        <dbReference type="ARBA" id="ARBA00023235"/>
    </source>
</evidence>
<dbReference type="SUPFAM" id="SSF54211">
    <property type="entry name" value="Ribosomal protein S5 domain 2-like"/>
    <property type="match status" value="2"/>
</dbReference>
<feature type="region of interest" description="Disordered" evidence="12">
    <location>
        <begin position="300"/>
        <end position="320"/>
    </location>
</feature>
<dbReference type="Pfam" id="PF02518">
    <property type="entry name" value="HATPase_c"/>
    <property type="match status" value="1"/>
</dbReference>
<dbReference type="InterPro" id="IPR018522">
    <property type="entry name" value="TopoIIA_CS"/>
</dbReference>
<accession>A0A2P6TJI0</accession>
<dbReference type="GO" id="GO:0005524">
    <property type="term" value="F:ATP binding"/>
    <property type="evidence" value="ECO:0007669"/>
    <property type="project" value="UniProtKB-UniRule"/>
</dbReference>
<dbReference type="EMBL" id="LHPG02000014">
    <property type="protein sequence ID" value="PRW39387.1"/>
    <property type="molecule type" value="Genomic_DNA"/>
</dbReference>
<evidence type="ECO:0000256" key="3">
    <source>
        <dbReference type="ARBA" id="ARBA00010708"/>
    </source>
</evidence>
<dbReference type="GO" id="GO:0003677">
    <property type="term" value="F:DNA binding"/>
    <property type="evidence" value="ECO:0007669"/>
    <property type="project" value="UniProtKB-UniRule"/>
</dbReference>
<dbReference type="OrthoDB" id="276498at2759"/>
<dbReference type="InterPro" id="IPR020568">
    <property type="entry name" value="Ribosomal_Su5_D2-typ_SF"/>
</dbReference>
<proteinExistence type="inferred from homology"/>